<organism evidence="1 2">
    <name type="scientific">Rosistilla oblonga</name>
    <dbReference type="NCBI Taxonomy" id="2527990"/>
    <lineage>
        <taxon>Bacteria</taxon>
        <taxon>Pseudomonadati</taxon>
        <taxon>Planctomycetota</taxon>
        <taxon>Planctomycetia</taxon>
        <taxon>Pirellulales</taxon>
        <taxon>Pirellulaceae</taxon>
        <taxon>Rosistilla</taxon>
    </lineage>
</organism>
<keyword evidence="2" id="KW-1185">Reference proteome</keyword>
<dbReference type="AlphaFoldDB" id="A0A518ITT9"/>
<evidence type="ECO:0000313" key="1">
    <source>
        <dbReference type="EMBL" id="QDV56505.1"/>
    </source>
</evidence>
<dbReference type="EMBL" id="CP036318">
    <property type="protein sequence ID" value="QDV56505.1"/>
    <property type="molecule type" value="Genomic_DNA"/>
</dbReference>
<reference evidence="1 2" key="1">
    <citation type="submission" date="2019-02" db="EMBL/GenBank/DDBJ databases">
        <title>Deep-cultivation of Planctomycetes and their phenomic and genomic characterization uncovers novel biology.</title>
        <authorList>
            <person name="Wiegand S."/>
            <person name="Jogler M."/>
            <person name="Boedeker C."/>
            <person name="Pinto D."/>
            <person name="Vollmers J."/>
            <person name="Rivas-Marin E."/>
            <person name="Kohn T."/>
            <person name="Peeters S.H."/>
            <person name="Heuer A."/>
            <person name="Rast P."/>
            <person name="Oberbeckmann S."/>
            <person name="Bunk B."/>
            <person name="Jeske O."/>
            <person name="Meyerdierks A."/>
            <person name="Storesund J.E."/>
            <person name="Kallscheuer N."/>
            <person name="Luecker S."/>
            <person name="Lage O.M."/>
            <person name="Pohl T."/>
            <person name="Merkel B.J."/>
            <person name="Hornburger P."/>
            <person name="Mueller R.-W."/>
            <person name="Bruemmer F."/>
            <person name="Labrenz M."/>
            <person name="Spormann A.M."/>
            <person name="Op den Camp H."/>
            <person name="Overmann J."/>
            <person name="Amann R."/>
            <person name="Jetten M.S.M."/>
            <person name="Mascher T."/>
            <person name="Medema M.H."/>
            <person name="Devos D.P."/>
            <person name="Kaster A.-K."/>
            <person name="Ovreas L."/>
            <person name="Rohde M."/>
            <person name="Galperin M.Y."/>
            <person name="Jogler C."/>
        </authorList>
    </citation>
    <scope>NUCLEOTIDE SEQUENCE [LARGE SCALE GENOMIC DNA]</scope>
    <source>
        <strain evidence="1 2">Mal33</strain>
    </source>
</reference>
<evidence type="ECO:0000313" key="2">
    <source>
        <dbReference type="Proteomes" id="UP000316770"/>
    </source>
</evidence>
<sequence>MIETMGDIALLVLCLIYVLTPREPQLAWRRNLNRKHPSEKRL</sequence>
<protein>
    <submittedName>
        <fullName evidence="1">Uncharacterized protein</fullName>
    </submittedName>
</protein>
<proteinExistence type="predicted"/>
<accession>A0A518ITT9</accession>
<dbReference type="Proteomes" id="UP000316770">
    <property type="component" value="Chromosome"/>
</dbReference>
<name>A0A518ITT9_9BACT</name>
<gene>
    <name evidence="1" type="ORF">Mal33_24960</name>
</gene>